<reference evidence="2" key="2">
    <citation type="submission" date="2021-02" db="EMBL/GenBank/DDBJ databases">
        <authorList>
            <person name="Kimball J.A."/>
            <person name="Haas M.W."/>
            <person name="Macchietto M."/>
            <person name="Kono T."/>
            <person name="Duquette J."/>
            <person name="Shao M."/>
        </authorList>
    </citation>
    <scope>NUCLEOTIDE SEQUENCE</scope>
    <source>
        <tissue evidence="2">Fresh leaf tissue</tissue>
    </source>
</reference>
<gene>
    <name evidence="2" type="ORF">GUJ93_ZPchr0002g23914</name>
</gene>
<sequence length="68" mass="7123">MTVAAAVMVAVPATFVEAAVVPGWGGGRGGRFSVALELEAEVGEHARGRRGGRARGTWSCRRRATLRS</sequence>
<keyword evidence="3" id="KW-1185">Reference proteome</keyword>
<evidence type="ECO:0000313" key="2">
    <source>
        <dbReference type="EMBL" id="KAG8058758.1"/>
    </source>
</evidence>
<protein>
    <recommendedName>
        <fullName evidence="4">Secreted protein</fullName>
    </recommendedName>
</protein>
<keyword evidence="1" id="KW-0732">Signal</keyword>
<evidence type="ECO:0008006" key="4">
    <source>
        <dbReference type="Google" id="ProtNLM"/>
    </source>
</evidence>
<evidence type="ECO:0000313" key="3">
    <source>
        <dbReference type="Proteomes" id="UP000729402"/>
    </source>
</evidence>
<evidence type="ECO:0000256" key="1">
    <source>
        <dbReference type="SAM" id="SignalP"/>
    </source>
</evidence>
<dbReference type="EMBL" id="JAAALK010000287">
    <property type="protein sequence ID" value="KAG8058758.1"/>
    <property type="molecule type" value="Genomic_DNA"/>
</dbReference>
<organism evidence="2 3">
    <name type="scientific">Zizania palustris</name>
    <name type="common">Northern wild rice</name>
    <dbReference type="NCBI Taxonomy" id="103762"/>
    <lineage>
        <taxon>Eukaryota</taxon>
        <taxon>Viridiplantae</taxon>
        <taxon>Streptophyta</taxon>
        <taxon>Embryophyta</taxon>
        <taxon>Tracheophyta</taxon>
        <taxon>Spermatophyta</taxon>
        <taxon>Magnoliopsida</taxon>
        <taxon>Liliopsida</taxon>
        <taxon>Poales</taxon>
        <taxon>Poaceae</taxon>
        <taxon>BOP clade</taxon>
        <taxon>Oryzoideae</taxon>
        <taxon>Oryzeae</taxon>
        <taxon>Zizaniinae</taxon>
        <taxon>Zizania</taxon>
    </lineage>
</organism>
<dbReference type="Proteomes" id="UP000729402">
    <property type="component" value="Unassembled WGS sequence"/>
</dbReference>
<accession>A0A8J5VSH2</accession>
<feature type="chain" id="PRO_5035181638" description="Secreted protein" evidence="1">
    <location>
        <begin position="19"/>
        <end position="68"/>
    </location>
</feature>
<reference evidence="2" key="1">
    <citation type="journal article" date="2021" name="bioRxiv">
        <title>Whole Genome Assembly and Annotation of Northern Wild Rice, Zizania palustris L., Supports a Whole Genome Duplication in the Zizania Genus.</title>
        <authorList>
            <person name="Haas M."/>
            <person name="Kono T."/>
            <person name="Macchietto M."/>
            <person name="Millas R."/>
            <person name="McGilp L."/>
            <person name="Shao M."/>
            <person name="Duquette J."/>
            <person name="Hirsch C.N."/>
            <person name="Kimball J."/>
        </authorList>
    </citation>
    <scope>NUCLEOTIDE SEQUENCE</scope>
    <source>
        <tissue evidence="2">Fresh leaf tissue</tissue>
    </source>
</reference>
<proteinExistence type="predicted"/>
<name>A0A8J5VSH2_ZIZPA</name>
<comment type="caution">
    <text evidence="2">The sequence shown here is derived from an EMBL/GenBank/DDBJ whole genome shotgun (WGS) entry which is preliminary data.</text>
</comment>
<feature type="signal peptide" evidence="1">
    <location>
        <begin position="1"/>
        <end position="18"/>
    </location>
</feature>
<dbReference type="AlphaFoldDB" id="A0A8J5VSH2"/>